<dbReference type="Pfam" id="PF07690">
    <property type="entry name" value="MFS_1"/>
    <property type="match status" value="1"/>
</dbReference>
<evidence type="ECO:0000256" key="2">
    <source>
        <dbReference type="ARBA" id="ARBA00022692"/>
    </source>
</evidence>
<comment type="caution">
    <text evidence="7">The sequence shown here is derived from an EMBL/GenBank/DDBJ whole genome shotgun (WGS) entry which is preliminary data.</text>
</comment>
<reference evidence="8" key="1">
    <citation type="journal article" date="2019" name="Int. J. Syst. Evol. Microbiol.">
        <title>The Global Catalogue of Microorganisms (GCM) 10K type strain sequencing project: providing services to taxonomists for standard genome sequencing and annotation.</title>
        <authorList>
            <consortium name="The Broad Institute Genomics Platform"/>
            <consortium name="The Broad Institute Genome Sequencing Center for Infectious Disease"/>
            <person name="Wu L."/>
            <person name="Ma J."/>
        </authorList>
    </citation>
    <scope>NUCLEOTIDE SEQUENCE [LARGE SCALE GENOMIC DNA]</scope>
    <source>
        <strain evidence="8">CGMCC 4.7382</strain>
    </source>
</reference>
<feature type="transmembrane region" description="Helical" evidence="5">
    <location>
        <begin position="91"/>
        <end position="109"/>
    </location>
</feature>
<keyword evidence="2 5" id="KW-0812">Transmembrane</keyword>
<evidence type="ECO:0000256" key="1">
    <source>
        <dbReference type="ARBA" id="ARBA00004651"/>
    </source>
</evidence>
<feature type="transmembrane region" description="Helical" evidence="5">
    <location>
        <begin position="322"/>
        <end position="340"/>
    </location>
</feature>
<evidence type="ECO:0000259" key="6">
    <source>
        <dbReference type="PROSITE" id="PS50850"/>
    </source>
</evidence>
<evidence type="ECO:0000256" key="3">
    <source>
        <dbReference type="ARBA" id="ARBA00022989"/>
    </source>
</evidence>
<dbReference type="InterPro" id="IPR011701">
    <property type="entry name" value="MFS"/>
</dbReference>
<dbReference type="CDD" id="cd17319">
    <property type="entry name" value="MFS_ExuT_GudP_like"/>
    <property type="match status" value="1"/>
</dbReference>
<comment type="subcellular location">
    <subcellularLocation>
        <location evidence="1">Cell membrane</location>
        <topology evidence="1">Multi-pass membrane protein</topology>
    </subcellularLocation>
</comment>
<feature type="transmembrane region" description="Helical" evidence="5">
    <location>
        <begin position="412"/>
        <end position="432"/>
    </location>
</feature>
<dbReference type="Gene3D" id="1.20.1250.20">
    <property type="entry name" value="MFS general substrate transporter like domains"/>
    <property type="match status" value="2"/>
</dbReference>
<gene>
    <name evidence="7" type="ORF">ACFQRF_10800</name>
</gene>
<feature type="transmembrane region" description="Helical" evidence="5">
    <location>
        <begin position="58"/>
        <end position="79"/>
    </location>
</feature>
<protein>
    <submittedName>
        <fullName evidence="7">MFS transporter</fullName>
    </submittedName>
</protein>
<evidence type="ECO:0000313" key="8">
    <source>
        <dbReference type="Proteomes" id="UP001596540"/>
    </source>
</evidence>
<dbReference type="PANTHER" id="PTHR11662">
    <property type="entry name" value="SOLUTE CARRIER FAMILY 17"/>
    <property type="match status" value="1"/>
</dbReference>
<organism evidence="7 8">
    <name type="scientific">Marinactinospora rubrisoli</name>
    <dbReference type="NCBI Taxonomy" id="2715399"/>
    <lineage>
        <taxon>Bacteria</taxon>
        <taxon>Bacillati</taxon>
        <taxon>Actinomycetota</taxon>
        <taxon>Actinomycetes</taxon>
        <taxon>Streptosporangiales</taxon>
        <taxon>Nocardiopsidaceae</taxon>
        <taxon>Marinactinospora</taxon>
    </lineage>
</organism>
<evidence type="ECO:0000313" key="7">
    <source>
        <dbReference type="EMBL" id="MFC7328230.1"/>
    </source>
</evidence>
<sequence>MDTPSDVRAPLPRPRGLRHNLRWAMVGLCSLAFVFNYLDRTVLSVSLPYIGEDIHIPASVEGLLLGAFFVGYALCQLPAGALIDRFGVRRLFAGGALIWGGVTAATGLVRTPAELVIARLGLGVGEAVAYPGSAKVVSRWFPRRERALANSIWDNGSRIGAVLSLPLVTALIAAFGWRWAFAVAGFLAVAWVVLWVRAYREPREHPRLSAEELAYIEAGGARLEDAPAEGASAAPRVRWRSLFRYRTVWGMMLGFFALNYVIFFFITWFPSYLVRDRGFDLLQLGVYGMIPGIVAIGGSLAGGITSDALLRRGWSLNRARKTCLTGGLLFSSVIAAAVFVPTAGMALALLSVSYASVAFAAASVASLPADVAPQPEQVSSLAGIQNCASNIAGFLGPSVTGLMLQLSGGSFVGPLVLSGAIAVVGALSYGLLIKRVEPLPVHPVKEATA</sequence>
<feature type="domain" description="Major facilitator superfamily (MFS) profile" evidence="6">
    <location>
        <begin position="25"/>
        <end position="437"/>
    </location>
</feature>
<dbReference type="InterPro" id="IPR050382">
    <property type="entry name" value="MFS_Na/Anion_cotransporter"/>
</dbReference>
<dbReference type="InterPro" id="IPR036259">
    <property type="entry name" value="MFS_trans_sf"/>
</dbReference>
<dbReference type="RefSeq" id="WP_379870878.1">
    <property type="nucleotide sequence ID" value="NZ_JBHTBH010000004.1"/>
</dbReference>
<dbReference type="Proteomes" id="UP001596540">
    <property type="component" value="Unassembled WGS sequence"/>
</dbReference>
<dbReference type="PANTHER" id="PTHR11662:SF399">
    <property type="entry name" value="FI19708P1-RELATED"/>
    <property type="match status" value="1"/>
</dbReference>
<feature type="transmembrane region" description="Helical" evidence="5">
    <location>
        <begin position="21"/>
        <end position="38"/>
    </location>
</feature>
<proteinExistence type="predicted"/>
<dbReference type="SUPFAM" id="SSF103473">
    <property type="entry name" value="MFS general substrate transporter"/>
    <property type="match status" value="1"/>
</dbReference>
<feature type="transmembrane region" description="Helical" evidence="5">
    <location>
        <begin position="248"/>
        <end position="269"/>
    </location>
</feature>
<dbReference type="PROSITE" id="PS50850">
    <property type="entry name" value="MFS"/>
    <property type="match status" value="1"/>
</dbReference>
<feature type="transmembrane region" description="Helical" evidence="5">
    <location>
        <begin position="181"/>
        <end position="199"/>
    </location>
</feature>
<keyword evidence="3 5" id="KW-1133">Transmembrane helix</keyword>
<name>A0ABW2KGK4_9ACTN</name>
<dbReference type="InterPro" id="IPR020846">
    <property type="entry name" value="MFS_dom"/>
</dbReference>
<evidence type="ECO:0000256" key="4">
    <source>
        <dbReference type="ARBA" id="ARBA00023136"/>
    </source>
</evidence>
<keyword evidence="4 5" id="KW-0472">Membrane</keyword>
<feature type="transmembrane region" description="Helical" evidence="5">
    <location>
        <begin position="289"/>
        <end position="310"/>
    </location>
</feature>
<keyword evidence="8" id="KW-1185">Reference proteome</keyword>
<dbReference type="EMBL" id="JBHTBH010000004">
    <property type="protein sequence ID" value="MFC7328230.1"/>
    <property type="molecule type" value="Genomic_DNA"/>
</dbReference>
<evidence type="ECO:0000256" key="5">
    <source>
        <dbReference type="SAM" id="Phobius"/>
    </source>
</evidence>
<accession>A0ABW2KGK4</accession>